<dbReference type="OrthoDB" id="9793421at2"/>
<comment type="domain">
    <text evidence="4">Contains a C-terminal catalytic domain, and an N-terminal region which modulates catalytic activity.</text>
</comment>
<comment type="caution">
    <text evidence="10">The sequence shown here is derived from an EMBL/GenBank/DDBJ whole genome shotgun (WGS) entry which is preliminary data.</text>
</comment>
<keyword evidence="4" id="KW-0963">Cytoplasm</keyword>
<dbReference type="Gene3D" id="3.40.50.180">
    <property type="entry name" value="Methylesterase CheB, C-terminal domain"/>
    <property type="match status" value="1"/>
</dbReference>
<feature type="domain" description="Response regulatory" evidence="8">
    <location>
        <begin position="14"/>
        <end position="132"/>
    </location>
</feature>
<dbReference type="Pfam" id="PF00072">
    <property type="entry name" value="Response_reg"/>
    <property type="match status" value="1"/>
</dbReference>
<comment type="catalytic activity">
    <reaction evidence="4">
        <text>L-glutaminyl-[protein] + H2O = L-glutamyl-[protein] + NH4(+)</text>
        <dbReference type="Rhea" id="RHEA:16441"/>
        <dbReference type="Rhea" id="RHEA-COMP:10207"/>
        <dbReference type="Rhea" id="RHEA-COMP:10208"/>
        <dbReference type="ChEBI" id="CHEBI:15377"/>
        <dbReference type="ChEBI" id="CHEBI:28938"/>
        <dbReference type="ChEBI" id="CHEBI:29973"/>
        <dbReference type="ChEBI" id="CHEBI:30011"/>
        <dbReference type="EC" id="3.5.1.44"/>
    </reaction>
</comment>
<dbReference type="PANTHER" id="PTHR42872:SF3">
    <property type="entry name" value="PROTEIN-GLUTAMATE METHYLESTERASE_PROTEIN-GLUTAMINE GLUTAMINASE 1"/>
    <property type="match status" value="1"/>
</dbReference>
<dbReference type="InterPro" id="IPR011006">
    <property type="entry name" value="CheY-like_superfamily"/>
</dbReference>
<feature type="modified residue" description="4-aspartylphosphate" evidence="4 6">
    <location>
        <position position="65"/>
    </location>
</feature>
<dbReference type="InterPro" id="IPR000673">
    <property type="entry name" value="Sig_transdc_resp-reg_Me-estase"/>
</dbReference>
<dbReference type="GO" id="GO:0050568">
    <property type="term" value="F:protein-glutamine glutaminase activity"/>
    <property type="evidence" value="ECO:0007669"/>
    <property type="project" value="UniProtKB-UniRule"/>
</dbReference>
<dbReference type="EMBL" id="RYFI01000001">
    <property type="protein sequence ID" value="RXF75376.1"/>
    <property type="molecule type" value="Genomic_DNA"/>
</dbReference>
<dbReference type="PANTHER" id="PTHR42872">
    <property type="entry name" value="PROTEIN-GLUTAMATE METHYLESTERASE/PROTEIN-GLUTAMINE GLUTAMINASE"/>
    <property type="match status" value="1"/>
</dbReference>
<dbReference type="CDD" id="cd17541">
    <property type="entry name" value="REC_CheB-like"/>
    <property type="match status" value="1"/>
</dbReference>
<evidence type="ECO:0000256" key="5">
    <source>
        <dbReference type="PROSITE-ProRule" id="PRU00050"/>
    </source>
</evidence>
<dbReference type="Proteomes" id="UP000289708">
    <property type="component" value="Unassembled WGS sequence"/>
</dbReference>
<feature type="region of interest" description="Disordered" evidence="7">
    <location>
        <begin position="149"/>
        <end position="176"/>
    </location>
</feature>
<reference evidence="10 11" key="1">
    <citation type="submission" date="2018-12" db="EMBL/GenBank/DDBJ databases">
        <title>bacterium Hansschlegelia zhihuaiae S113.</title>
        <authorList>
            <person name="He J."/>
        </authorList>
    </citation>
    <scope>NUCLEOTIDE SEQUENCE [LARGE SCALE GENOMIC DNA]</scope>
    <source>
        <strain evidence="10 11">S 113</strain>
    </source>
</reference>
<sequence>MAIAAASDPSDLIRVMIVDDSVFVRGLAARWISEEDGVEVVASCRSGLQAISGFAAARPDVVILDVEMPDMDGVQALPLLLAAKPGLAVIMNSSFTTHGADLSLRCLALGAADVLAKPSKASGSPDEYRRDLMAKVRALGPAARRRAGQAAVAAPKDVPRAPRQKPIPAPAAAPAVGASRSGASQIRAIAIGSSTGGPQALAEVLRALKPAAAHAPIVIVQHMPAGFTATLAKHLTETSGFPVREAMDGDPILSGTAYVAPGGRHFSLDLDGSRAVARIEDGAPINFCKPSVDPLFRSAERIFKSGLAAVVLTGMGSDGASAVPSIAASGGRVIAQDEASSVVWGMPGAAVATGACAEVLPLKEIGPWLVRETLRGRR</sequence>
<dbReference type="SMART" id="SM00448">
    <property type="entry name" value="REC"/>
    <property type="match status" value="1"/>
</dbReference>
<dbReference type="GO" id="GO:0006935">
    <property type="term" value="P:chemotaxis"/>
    <property type="evidence" value="ECO:0007669"/>
    <property type="project" value="UniProtKB-UniRule"/>
</dbReference>
<dbReference type="PROSITE" id="PS50110">
    <property type="entry name" value="RESPONSE_REGULATORY"/>
    <property type="match status" value="1"/>
</dbReference>
<dbReference type="InterPro" id="IPR008248">
    <property type="entry name" value="CheB-like"/>
</dbReference>
<proteinExistence type="inferred from homology"/>
<evidence type="ECO:0000256" key="4">
    <source>
        <dbReference type="HAMAP-Rule" id="MF_00099"/>
    </source>
</evidence>
<evidence type="ECO:0000256" key="3">
    <source>
        <dbReference type="ARBA" id="ARBA00048267"/>
    </source>
</evidence>
<dbReference type="PROSITE" id="PS50122">
    <property type="entry name" value="CHEB"/>
    <property type="match status" value="1"/>
</dbReference>
<name>A0A4Q0MQH7_9HYPH</name>
<keyword evidence="11" id="KW-1185">Reference proteome</keyword>
<dbReference type="InterPro" id="IPR001789">
    <property type="entry name" value="Sig_transdc_resp-reg_receiver"/>
</dbReference>
<evidence type="ECO:0000259" key="9">
    <source>
        <dbReference type="PROSITE" id="PS50122"/>
    </source>
</evidence>
<dbReference type="HAMAP" id="MF_00099">
    <property type="entry name" value="CheB_chemtxs"/>
    <property type="match status" value="1"/>
</dbReference>
<dbReference type="PIRSF" id="PIRSF000876">
    <property type="entry name" value="RR_chemtxs_CheB"/>
    <property type="match status" value="1"/>
</dbReference>
<gene>
    <name evidence="4" type="primary">cheB</name>
    <name evidence="10" type="ORF">EK403_00480</name>
</gene>
<feature type="active site" evidence="4 5">
    <location>
        <position position="318"/>
    </location>
</feature>
<evidence type="ECO:0000256" key="6">
    <source>
        <dbReference type="PROSITE-ProRule" id="PRU00169"/>
    </source>
</evidence>
<dbReference type="CDD" id="cd16432">
    <property type="entry name" value="CheB_Rec"/>
    <property type="match status" value="1"/>
</dbReference>
<dbReference type="RefSeq" id="WP_128775554.1">
    <property type="nucleotide sequence ID" value="NZ_RYFI01000001.1"/>
</dbReference>
<evidence type="ECO:0000256" key="7">
    <source>
        <dbReference type="SAM" id="MobiDB-lite"/>
    </source>
</evidence>
<keyword evidence="2 4" id="KW-0378">Hydrolase</keyword>
<dbReference type="NCBIfam" id="NF001965">
    <property type="entry name" value="PRK00742.1"/>
    <property type="match status" value="1"/>
</dbReference>
<comment type="function">
    <text evidence="4">Involved in chemotaxis. Part of a chemotaxis signal transduction system that modulates chemotaxis in response to various stimuli. Catalyzes the demethylation of specific methylglutamate residues introduced into the chemoreceptors (methyl-accepting chemotaxis proteins or MCP) by CheR. Also mediates the irreversible deamidation of specific glutamine residues to glutamic acid.</text>
</comment>
<dbReference type="GO" id="GO:0008984">
    <property type="term" value="F:protein-glutamate methylesterase activity"/>
    <property type="evidence" value="ECO:0007669"/>
    <property type="project" value="UniProtKB-UniRule"/>
</dbReference>
<comment type="subcellular location">
    <subcellularLocation>
        <location evidence="4">Cytoplasm</location>
    </subcellularLocation>
</comment>
<dbReference type="SUPFAM" id="SSF52738">
    <property type="entry name" value="Methylesterase CheB, C-terminal domain"/>
    <property type="match status" value="1"/>
</dbReference>
<feature type="active site" evidence="4 5">
    <location>
        <position position="194"/>
    </location>
</feature>
<dbReference type="EC" id="3.1.1.61" evidence="4"/>
<keyword evidence="1 4" id="KW-0145">Chemotaxis</keyword>
<dbReference type="AlphaFoldDB" id="A0A4Q0MQH7"/>
<evidence type="ECO:0000313" key="10">
    <source>
        <dbReference type="EMBL" id="RXF75376.1"/>
    </source>
</evidence>
<protein>
    <recommendedName>
        <fullName evidence="4">Protein-glutamate methylesterase/protein-glutamine glutaminase</fullName>
        <ecNumber evidence="4">3.1.1.61</ecNumber>
        <ecNumber evidence="4">3.5.1.44</ecNumber>
    </recommendedName>
</protein>
<dbReference type="SUPFAM" id="SSF52172">
    <property type="entry name" value="CheY-like"/>
    <property type="match status" value="1"/>
</dbReference>
<dbReference type="InterPro" id="IPR035909">
    <property type="entry name" value="CheB_C"/>
</dbReference>
<comment type="similarity">
    <text evidence="4">Belongs to the CheB family.</text>
</comment>
<evidence type="ECO:0000256" key="1">
    <source>
        <dbReference type="ARBA" id="ARBA00022500"/>
    </source>
</evidence>
<evidence type="ECO:0000313" key="11">
    <source>
        <dbReference type="Proteomes" id="UP000289708"/>
    </source>
</evidence>
<dbReference type="Pfam" id="PF01339">
    <property type="entry name" value="CheB_methylest"/>
    <property type="match status" value="1"/>
</dbReference>
<comment type="catalytic activity">
    <reaction evidence="3 4">
        <text>[protein]-L-glutamate 5-O-methyl ester + H2O = L-glutamyl-[protein] + methanol + H(+)</text>
        <dbReference type="Rhea" id="RHEA:23236"/>
        <dbReference type="Rhea" id="RHEA-COMP:10208"/>
        <dbReference type="Rhea" id="RHEA-COMP:10311"/>
        <dbReference type="ChEBI" id="CHEBI:15377"/>
        <dbReference type="ChEBI" id="CHEBI:15378"/>
        <dbReference type="ChEBI" id="CHEBI:17790"/>
        <dbReference type="ChEBI" id="CHEBI:29973"/>
        <dbReference type="ChEBI" id="CHEBI:82795"/>
        <dbReference type="EC" id="3.1.1.61"/>
    </reaction>
</comment>
<accession>A0A4Q0MQH7</accession>
<evidence type="ECO:0000256" key="2">
    <source>
        <dbReference type="ARBA" id="ARBA00022801"/>
    </source>
</evidence>
<dbReference type="GO" id="GO:0000156">
    <property type="term" value="F:phosphorelay response regulator activity"/>
    <property type="evidence" value="ECO:0007669"/>
    <property type="project" value="InterPro"/>
</dbReference>
<evidence type="ECO:0000259" key="8">
    <source>
        <dbReference type="PROSITE" id="PS50110"/>
    </source>
</evidence>
<dbReference type="EC" id="3.5.1.44" evidence="4"/>
<organism evidence="10 11">
    <name type="scientific">Hansschlegelia zhihuaiae</name>
    <dbReference type="NCBI Taxonomy" id="405005"/>
    <lineage>
        <taxon>Bacteria</taxon>
        <taxon>Pseudomonadati</taxon>
        <taxon>Pseudomonadota</taxon>
        <taxon>Alphaproteobacteria</taxon>
        <taxon>Hyphomicrobiales</taxon>
        <taxon>Methylopilaceae</taxon>
        <taxon>Hansschlegelia</taxon>
    </lineage>
</organism>
<feature type="domain" description="CheB-type methylesterase" evidence="9">
    <location>
        <begin position="182"/>
        <end position="376"/>
    </location>
</feature>
<dbReference type="GO" id="GO:0005737">
    <property type="term" value="C:cytoplasm"/>
    <property type="evidence" value="ECO:0007669"/>
    <property type="project" value="UniProtKB-SubCell"/>
</dbReference>
<keyword evidence="4 6" id="KW-0597">Phosphoprotein</keyword>
<dbReference type="Gene3D" id="3.40.50.2300">
    <property type="match status" value="1"/>
</dbReference>
<feature type="active site" evidence="4 5">
    <location>
        <position position="222"/>
    </location>
</feature>
<comment type="PTM">
    <text evidence="4">Phosphorylated by CheA. Phosphorylation of the N-terminal regulatory domain activates the methylesterase activity.</text>
</comment>